<accession>A0A803TK53</accession>
<organism evidence="2 3">
    <name type="scientific">Anolis carolinensis</name>
    <name type="common">Green anole</name>
    <name type="synonym">American chameleon</name>
    <dbReference type="NCBI Taxonomy" id="28377"/>
    <lineage>
        <taxon>Eukaryota</taxon>
        <taxon>Metazoa</taxon>
        <taxon>Chordata</taxon>
        <taxon>Craniata</taxon>
        <taxon>Vertebrata</taxon>
        <taxon>Euteleostomi</taxon>
        <taxon>Lepidosauria</taxon>
        <taxon>Squamata</taxon>
        <taxon>Bifurcata</taxon>
        <taxon>Unidentata</taxon>
        <taxon>Episquamata</taxon>
        <taxon>Toxicofera</taxon>
        <taxon>Iguania</taxon>
        <taxon>Dactyloidae</taxon>
        <taxon>Anolis</taxon>
    </lineage>
</organism>
<feature type="region of interest" description="Disordered" evidence="1">
    <location>
        <begin position="1"/>
        <end position="20"/>
    </location>
</feature>
<reference evidence="2" key="1">
    <citation type="submission" date="2009-12" db="EMBL/GenBank/DDBJ databases">
        <title>The Genome Sequence of Anolis carolinensis (Green Anole Lizard).</title>
        <authorList>
            <consortium name="The Genome Sequencing Platform"/>
            <person name="Di Palma F."/>
            <person name="Alfoldi J."/>
            <person name="Heiman D."/>
            <person name="Young S."/>
            <person name="Grabherr M."/>
            <person name="Johnson J."/>
            <person name="Lander E.S."/>
            <person name="Lindblad-Toh K."/>
        </authorList>
    </citation>
    <scope>NUCLEOTIDE SEQUENCE [LARGE SCALE GENOMIC DNA]</scope>
    <source>
        <strain evidence="2">JBL SC #1</strain>
    </source>
</reference>
<dbReference type="GeneTree" id="ENSGT00960000189315"/>
<evidence type="ECO:0000313" key="3">
    <source>
        <dbReference type="Proteomes" id="UP000001646"/>
    </source>
</evidence>
<name>A0A803TK53_ANOCA</name>
<dbReference type="Ensembl" id="ENSACAT00000055318.1">
    <property type="protein sequence ID" value="ENSACAP00000035593.1"/>
    <property type="gene ID" value="ENSACAG00000043035.1"/>
</dbReference>
<dbReference type="Proteomes" id="UP000001646">
    <property type="component" value="Unplaced"/>
</dbReference>
<proteinExistence type="predicted"/>
<keyword evidence="3" id="KW-1185">Reference proteome</keyword>
<protein>
    <recommendedName>
        <fullName evidence="4">Epidermal differentiation protein</fullName>
    </recommendedName>
</protein>
<dbReference type="KEGG" id="acs:107983365"/>
<dbReference type="OrthoDB" id="9046519at2759"/>
<reference evidence="2" key="3">
    <citation type="submission" date="2025-09" db="UniProtKB">
        <authorList>
            <consortium name="Ensembl"/>
        </authorList>
    </citation>
    <scope>IDENTIFICATION</scope>
</reference>
<sequence>MDGGMGTLTHHSQDSISSDGRGGANWDLIRRVPLPEIFHPLVLTSPQVSSQQESATMCESRIYAAGREPYFNLNSTWYDPAGSWLDTRRKPFHYTVNTSCVPCCNKNNNCDVPRRGGHNYRCYSYRQSTCTPECNPRLPCGFRNPSGGSRDYWGRPIGDSCDGRTGGYYSNEESVNGSCCRASGGCGSGGGACAKPSSSIGGCGGGVCAEPGCQSSGRCGGRRRGLCSEPGCGLFRRRRSVCSETCSRSSRGCGSGGCAGPQISFSGGCGGRGLCSEPGCGIARRRQSVCSETYSRSSRGCQPYARGACVGPQSSVSGGCGARGVCSEP</sequence>
<evidence type="ECO:0000256" key="1">
    <source>
        <dbReference type="SAM" id="MobiDB-lite"/>
    </source>
</evidence>
<dbReference type="InParanoid" id="A0A803TK53"/>
<evidence type="ECO:0008006" key="4">
    <source>
        <dbReference type="Google" id="ProtNLM"/>
    </source>
</evidence>
<reference evidence="2" key="2">
    <citation type="submission" date="2025-08" db="UniProtKB">
        <authorList>
            <consortium name="Ensembl"/>
        </authorList>
    </citation>
    <scope>IDENTIFICATION</scope>
</reference>
<evidence type="ECO:0000313" key="2">
    <source>
        <dbReference type="Ensembl" id="ENSACAP00000035593.1"/>
    </source>
</evidence>
<dbReference type="AlphaFoldDB" id="A0A803TK53"/>